<feature type="non-terminal residue" evidence="1">
    <location>
        <position position="1"/>
    </location>
</feature>
<accession>A0ACA9LCW4</accession>
<feature type="non-terminal residue" evidence="1">
    <location>
        <position position="113"/>
    </location>
</feature>
<gene>
    <name evidence="1" type="ORF">SPELUC_LOCUS4056</name>
</gene>
<comment type="caution">
    <text evidence="1">The sequence shown here is derived from an EMBL/GenBank/DDBJ whole genome shotgun (WGS) entry which is preliminary data.</text>
</comment>
<sequence length="113" mass="13263">MNTKQFNTYNNYISVLNNFEYMLEDYKDTKATSLNIESEDAITESIITDRLDFDIKLKPFSFDDISFNKAYEFAEAKEKKNINILRKNNNTNININSNNIVVLNSEFKLNNKN</sequence>
<keyword evidence="2" id="KW-1185">Reference proteome</keyword>
<evidence type="ECO:0000313" key="1">
    <source>
        <dbReference type="EMBL" id="CAG8523820.1"/>
    </source>
</evidence>
<proteinExistence type="predicted"/>
<name>A0ACA9LCW4_9GLOM</name>
<reference evidence="1" key="1">
    <citation type="submission" date="2021-06" db="EMBL/GenBank/DDBJ databases">
        <authorList>
            <person name="Kallberg Y."/>
            <person name="Tangrot J."/>
            <person name="Rosling A."/>
        </authorList>
    </citation>
    <scope>NUCLEOTIDE SEQUENCE</scope>
    <source>
        <strain evidence="1">28 12/20/2015</strain>
    </source>
</reference>
<dbReference type="EMBL" id="CAJVPW010003421">
    <property type="protein sequence ID" value="CAG8523820.1"/>
    <property type="molecule type" value="Genomic_DNA"/>
</dbReference>
<organism evidence="1 2">
    <name type="scientific">Cetraspora pellucida</name>
    <dbReference type="NCBI Taxonomy" id="1433469"/>
    <lineage>
        <taxon>Eukaryota</taxon>
        <taxon>Fungi</taxon>
        <taxon>Fungi incertae sedis</taxon>
        <taxon>Mucoromycota</taxon>
        <taxon>Glomeromycotina</taxon>
        <taxon>Glomeromycetes</taxon>
        <taxon>Diversisporales</taxon>
        <taxon>Gigasporaceae</taxon>
        <taxon>Cetraspora</taxon>
    </lineage>
</organism>
<dbReference type="Proteomes" id="UP000789366">
    <property type="component" value="Unassembled WGS sequence"/>
</dbReference>
<evidence type="ECO:0000313" key="2">
    <source>
        <dbReference type="Proteomes" id="UP000789366"/>
    </source>
</evidence>
<protein>
    <submittedName>
        <fullName evidence="1">14971_t:CDS:1</fullName>
    </submittedName>
</protein>